<feature type="compositionally biased region" description="Polar residues" evidence="1">
    <location>
        <begin position="335"/>
        <end position="350"/>
    </location>
</feature>
<dbReference type="AlphaFoldDB" id="V2XKF7"/>
<comment type="caution">
    <text evidence="3">The sequence shown here is derived from an EMBL/GenBank/DDBJ whole genome shotgun (WGS) entry which is preliminary data.</text>
</comment>
<evidence type="ECO:0000256" key="2">
    <source>
        <dbReference type="SAM" id="Phobius"/>
    </source>
</evidence>
<dbReference type="KEGG" id="mrr:Moror_14537"/>
<gene>
    <name evidence="3" type="ORF">Moror_14537</name>
</gene>
<feature type="transmembrane region" description="Helical" evidence="2">
    <location>
        <begin position="171"/>
        <end position="195"/>
    </location>
</feature>
<evidence type="ECO:0000256" key="1">
    <source>
        <dbReference type="SAM" id="MobiDB-lite"/>
    </source>
</evidence>
<feature type="transmembrane region" description="Helical" evidence="2">
    <location>
        <begin position="532"/>
        <end position="552"/>
    </location>
</feature>
<dbReference type="STRING" id="1381753.V2XKF7"/>
<keyword evidence="2" id="KW-0812">Transmembrane</keyword>
<protein>
    <submittedName>
        <fullName evidence="3">Uncharacterized protein</fullName>
    </submittedName>
</protein>
<feature type="transmembrane region" description="Helical" evidence="2">
    <location>
        <begin position="457"/>
        <end position="479"/>
    </location>
</feature>
<feature type="region of interest" description="Disordered" evidence="1">
    <location>
        <begin position="1"/>
        <end position="107"/>
    </location>
</feature>
<feature type="compositionally biased region" description="Acidic residues" evidence="1">
    <location>
        <begin position="88"/>
        <end position="101"/>
    </location>
</feature>
<feature type="transmembrane region" description="Helical" evidence="2">
    <location>
        <begin position="131"/>
        <end position="151"/>
    </location>
</feature>
<name>V2XKF7_MONRO</name>
<proteinExistence type="predicted"/>
<feature type="compositionally biased region" description="Basic and acidic residues" evidence="1">
    <location>
        <begin position="73"/>
        <end position="87"/>
    </location>
</feature>
<evidence type="ECO:0000313" key="3">
    <source>
        <dbReference type="EMBL" id="ESK93331.1"/>
    </source>
</evidence>
<keyword evidence="4" id="KW-1185">Reference proteome</keyword>
<dbReference type="EMBL" id="AWSO01000206">
    <property type="protein sequence ID" value="ESK93331.1"/>
    <property type="molecule type" value="Genomic_DNA"/>
</dbReference>
<keyword evidence="2" id="KW-0472">Membrane</keyword>
<evidence type="ECO:0000313" key="4">
    <source>
        <dbReference type="Proteomes" id="UP000017559"/>
    </source>
</evidence>
<dbReference type="Proteomes" id="UP000017559">
    <property type="component" value="Unassembled WGS sequence"/>
</dbReference>
<dbReference type="HOGENOM" id="CLU_022490_0_0_1"/>
<organism evidence="3 4">
    <name type="scientific">Moniliophthora roreri (strain MCA 2997)</name>
    <name type="common">Cocoa frosty pod rot fungus</name>
    <name type="synonym">Crinipellis roreri</name>
    <dbReference type="NCBI Taxonomy" id="1381753"/>
    <lineage>
        <taxon>Eukaryota</taxon>
        <taxon>Fungi</taxon>
        <taxon>Dikarya</taxon>
        <taxon>Basidiomycota</taxon>
        <taxon>Agaricomycotina</taxon>
        <taxon>Agaricomycetes</taxon>
        <taxon>Agaricomycetidae</taxon>
        <taxon>Agaricales</taxon>
        <taxon>Marasmiineae</taxon>
        <taxon>Marasmiaceae</taxon>
        <taxon>Moniliophthora</taxon>
    </lineage>
</organism>
<feature type="transmembrane region" description="Helical" evidence="2">
    <location>
        <begin position="239"/>
        <end position="258"/>
    </location>
</feature>
<feature type="transmembrane region" description="Helical" evidence="2">
    <location>
        <begin position="499"/>
        <end position="520"/>
    </location>
</feature>
<feature type="compositionally biased region" description="Polar residues" evidence="1">
    <location>
        <begin position="39"/>
        <end position="63"/>
    </location>
</feature>
<dbReference type="OrthoDB" id="3364069at2759"/>
<accession>V2XKF7</accession>
<keyword evidence="2" id="KW-1133">Transmembrane helix</keyword>
<sequence>MASFVAAAVAPLSSRWTRKRRTPSSHHFDPERGDALGPIQTQIGPSSGSSRMSDAENFSTSPVATFGHGLQRHTSDVSERQLSRVSEETAEFDNEMGEGFENEGRDVEENDSDLEEELEEQGLYAGSYRRLLALYALTPVTFVILFIILALVPEVIRSFEDKETPVGDYPYAHYIPFPIPEVLVAGGTWSLCYLLNDLVLDLSFWLCNITYRLLFFSTHSTQSIPPPISAIPSILLSRAVYAAITVLLRLLTIPILLIPQFSSHIKPTWHDFAFRRVWWVGLGWAAFEAIAGIKQGYEGIALYKDVLVDVSMLKKKWAITDSSGDATPKVYGATRNASSSLPREASTTGMHDQEHGFIDGSSSNLQARGRLPRTPSEDNDDERQPLLGRGRTVSVSVDSVLLGLSAEALHESVETEVEKELDQLVAMRARDDLERVYGIPFVYIPVFISCLQRVNSLLLSIGFILVLSSTYMLSVRPLVTPAQVNQSTPPPVGSLNSVPNYLAISLPLGIVLQFSLYLLHTQLILPRIGVHTVVYIGLLVSLGLFIAGLALWDAVA</sequence>
<reference evidence="3 4" key="1">
    <citation type="journal article" date="2014" name="BMC Genomics">
        <title>Genome and secretome analysis of the hemibiotrophic fungal pathogen, Moniliophthora roreri, which causes frosty pod rot disease of cacao: mechanisms of the biotrophic and necrotrophic phases.</title>
        <authorList>
            <person name="Meinhardt L.W."/>
            <person name="Costa G.G.L."/>
            <person name="Thomazella D.P.T."/>
            <person name="Teixeira P.J.P.L."/>
            <person name="Carazzolle M.F."/>
            <person name="Schuster S.C."/>
            <person name="Carlson J.E."/>
            <person name="Guiltinan M.J."/>
            <person name="Mieczkowski P."/>
            <person name="Farmer A."/>
            <person name="Ramaraj T."/>
            <person name="Crozier J."/>
            <person name="Davis R.E."/>
            <person name="Shao J."/>
            <person name="Melnick R.L."/>
            <person name="Pereira G.A.G."/>
            <person name="Bailey B.A."/>
        </authorList>
    </citation>
    <scope>NUCLEOTIDE SEQUENCE [LARGE SCALE GENOMIC DNA]</scope>
    <source>
        <strain evidence="3 4">MCA 2997</strain>
    </source>
</reference>
<feature type="region of interest" description="Disordered" evidence="1">
    <location>
        <begin position="329"/>
        <end position="388"/>
    </location>
</feature>